<dbReference type="SUPFAM" id="SSF52540">
    <property type="entry name" value="P-loop containing nucleoside triphosphate hydrolases"/>
    <property type="match status" value="1"/>
</dbReference>
<gene>
    <name evidence="1" type="ORF">CSB45_09700</name>
</gene>
<sequence>MTLMRKLPFIYIAGLRRTGTTVLSEALTLAPYSWIFREPQLSNRRIFIPKESDKKFFSYRGVDLNVFQEKISAIRYGSRTTYFRNVVLPKLLKLFFQIGIKEIHHRYWKNLYNAFPKMKVILTGRDPRDIYISLYYRNKSRKQPVKLDGPFCPEIVAENLLQEFQYQKEMYTFKKLDCLKVRYEDFCTNQNIVYARIKKFVDSPIPDIGMIGWFNSKNPKRITEYKLHRDAITRKKVCFWRSIFEPKLVEASQTVFELLSEYCEFWHYQK</sequence>
<dbReference type="AlphaFoldDB" id="A0A2G6E585"/>
<dbReference type="Pfam" id="PF13469">
    <property type="entry name" value="Sulfotransfer_3"/>
    <property type="match status" value="1"/>
</dbReference>
<dbReference type="InterPro" id="IPR027417">
    <property type="entry name" value="P-loop_NTPase"/>
</dbReference>
<organism evidence="1 2">
    <name type="scientific">candidate division KSB3 bacterium</name>
    <dbReference type="NCBI Taxonomy" id="2044937"/>
    <lineage>
        <taxon>Bacteria</taxon>
        <taxon>candidate division KSB3</taxon>
    </lineage>
</organism>
<proteinExistence type="predicted"/>
<keyword evidence="1" id="KW-0808">Transferase</keyword>
<reference evidence="1 2" key="1">
    <citation type="submission" date="2017-10" db="EMBL/GenBank/DDBJ databases">
        <title>Novel microbial diversity and functional potential in the marine mammal oral microbiome.</title>
        <authorList>
            <person name="Dudek N.K."/>
            <person name="Sun C.L."/>
            <person name="Burstein D."/>
            <person name="Kantor R.S."/>
            <person name="Aliaga Goltsman D.S."/>
            <person name="Bik E.M."/>
            <person name="Thomas B.C."/>
            <person name="Banfield J.F."/>
            <person name="Relman D.A."/>
        </authorList>
    </citation>
    <scope>NUCLEOTIDE SEQUENCE [LARGE SCALE GENOMIC DNA]</scope>
    <source>
        <strain evidence="1">DOLZORAL124_49_17</strain>
    </source>
</reference>
<name>A0A2G6E585_9BACT</name>
<protein>
    <submittedName>
        <fullName evidence="1">Sulfotransferase</fullName>
    </submittedName>
</protein>
<dbReference type="GO" id="GO:0016740">
    <property type="term" value="F:transferase activity"/>
    <property type="evidence" value="ECO:0007669"/>
    <property type="project" value="UniProtKB-KW"/>
</dbReference>
<evidence type="ECO:0000313" key="2">
    <source>
        <dbReference type="Proteomes" id="UP000229740"/>
    </source>
</evidence>
<evidence type="ECO:0000313" key="1">
    <source>
        <dbReference type="EMBL" id="PID56921.1"/>
    </source>
</evidence>
<comment type="caution">
    <text evidence="1">The sequence shown here is derived from an EMBL/GenBank/DDBJ whole genome shotgun (WGS) entry which is preliminary data.</text>
</comment>
<dbReference type="Proteomes" id="UP000229740">
    <property type="component" value="Unassembled WGS sequence"/>
</dbReference>
<dbReference type="Gene3D" id="3.40.50.300">
    <property type="entry name" value="P-loop containing nucleotide triphosphate hydrolases"/>
    <property type="match status" value="1"/>
</dbReference>
<accession>A0A2G6E585</accession>
<dbReference type="EMBL" id="PDPS01000030">
    <property type="protein sequence ID" value="PID56921.1"/>
    <property type="molecule type" value="Genomic_DNA"/>
</dbReference>